<organism evidence="1 2">
    <name type="scientific">Dentiscutata erythropus</name>
    <dbReference type="NCBI Taxonomy" id="1348616"/>
    <lineage>
        <taxon>Eukaryota</taxon>
        <taxon>Fungi</taxon>
        <taxon>Fungi incertae sedis</taxon>
        <taxon>Mucoromycota</taxon>
        <taxon>Glomeromycotina</taxon>
        <taxon>Glomeromycetes</taxon>
        <taxon>Diversisporales</taxon>
        <taxon>Gigasporaceae</taxon>
        <taxon>Dentiscutata</taxon>
    </lineage>
</organism>
<comment type="caution">
    <text evidence="1">The sequence shown here is derived from an EMBL/GenBank/DDBJ whole genome shotgun (WGS) entry which is preliminary data.</text>
</comment>
<reference evidence="1" key="1">
    <citation type="submission" date="2021-06" db="EMBL/GenBank/DDBJ databases">
        <authorList>
            <person name="Kallberg Y."/>
            <person name="Tangrot J."/>
            <person name="Rosling A."/>
        </authorList>
    </citation>
    <scope>NUCLEOTIDE SEQUENCE</scope>
    <source>
        <strain evidence="1">MA453B</strain>
    </source>
</reference>
<dbReference type="OrthoDB" id="10405771at2759"/>
<evidence type="ECO:0000313" key="2">
    <source>
        <dbReference type="Proteomes" id="UP000789405"/>
    </source>
</evidence>
<dbReference type="EMBL" id="CAJVPY010060717">
    <property type="protein sequence ID" value="CAG8821436.1"/>
    <property type="molecule type" value="Genomic_DNA"/>
</dbReference>
<name>A0A9N9PAE1_9GLOM</name>
<feature type="non-terminal residue" evidence="1">
    <location>
        <position position="1"/>
    </location>
</feature>
<dbReference type="Proteomes" id="UP000789405">
    <property type="component" value="Unassembled WGS sequence"/>
</dbReference>
<evidence type="ECO:0000313" key="1">
    <source>
        <dbReference type="EMBL" id="CAG8821436.1"/>
    </source>
</evidence>
<feature type="non-terminal residue" evidence="1">
    <location>
        <position position="74"/>
    </location>
</feature>
<gene>
    <name evidence="1" type="ORF">DERYTH_LOCUS27122</name>
</gene>
<keyword evidence="2" id="KW-1185">Reference proteome</keyword>
<protein>
    <submittedName>
        <fullName evidence="1">2531_t:CDS:1</fullName>
    </submittedName>
</protein>
<dbReference type="AlphaFoldDB" id="A0A9N9PAE1"/>
<proteinExistence type="predicted"/>
<sequence>LPRKTDNLDRKEEIMLVHGSVYKNKEMKLTINLKNYTPRKTSNRCSSNFISPTVIEDKGIIAAKEIEIKPKQRK</sequence>
<accession>A0A9N9PAE1</accession>